<proteinExistence type="inferred from homology"/>
<dbReference type="Proteomes" id="UP001295740">
    <property type="component" value="Unassembled WGS sequence"/>
</dbReference>
<dbReference type="PROSITE" id="PS50166">
    <property type="entry name" value="IMPORTIN_B_NT"/>
    <property type="match status" value="1"/>
</dbReference>
<gene>
    <name evidence="6" type="ORF">KHLLAP_LOCUS766</name>
</gene>
<comment type="subcellular location">
    <subcellularLocation>
        <location evidence="1">Nucleus</location>
    </subcellularLocation>
</comment>
<dbReference type="InterPro" id="IPR058669">
    <property type="entry name" value="TPR_IPO7/11-like"/>
</dbReference>
<dbReference type="FunFam" id="1.25.10.10:FF:000362">
    <property type="entry name" value="Importin 11, putative"/>
    <property type="match status" value="1"/>
</dbReference>
<dbReference type="PANTHER" id="PTHR10997:SF7">
    <property type="entry name" value="IMPORTIN-11"/>
    <property type="match status" value="1"/>
</dbReference>
<feature type="domain" description="Importin N-terminal" evidence="5">
    <location>
        <begin position="1"/>
        <end position="55"/>
    </location>
</feature>
<keyword evidence="3" id="KW-0813">Transport</keyword>
<dbReference type="AlphaFoldDB" id="A0AAI8YD79"/>
<dbReference type="PANTHER" id="PTHR10997">
    <property type="entry name" value="IMPORTIN-7, 8, 11"/>
    <property type="match status" value="1"/>
</dbReference>
<evidence type="ECO:0000256" key="3">
    <source>
        <dbReference type="ARBA" id="ARBA00022448"/>
    </source>
</evidence>
<sequence length="999" mass="113008">TIFLDNTLPREIRLLAIIQLKNGIDRFWRHHTLKNAIQPAEKHIIRSNLFQGTVGEKDKQLALHNALVVAKIVRIDFPQEWSSSLSDVIGLLRTTKDGDQQHLAGGLLILLRIVKELGTARLRKSQTALQTVTPELVYILAEIYDAKTTAWISFLTNHQGEADDANLAMDNSLVALKILRRLLLVGFECPHRDKTVQQVWTFSQTHFAQFLGFISQDSSISASYLDIVGKHLLQFTKLHIDMADTHPASFAALPNSLDLARAYWDLVANFAEIYDKSGGIRQGSSGETKPKVEGPVQERLALKGLLLIRTCLKMAYRPRQSIRYRSKVDNQEKHQAISLVKTDLFTDELVIQMARVIITHLFNFRKADLDAWEEDPQEWEQQEESQGNAYEWEVRPCAQKLFLDLLTYHKDLLLQPLLSYFATAQNPQADVVTKEAVYTAMGLAAPIVEQEFDFEAVLESTIVSDAQQTVTLCQVLRRRIAILLSEWATVKSTVEFRQMTYEIFRHFLNPNDPSNDIVVRITAARQLKAVVDEFGFDGEQFLPFAPDILTELISLLKMVEVDETKLAILETTRSLIQRMETHVSQFGDLVMSALPAIWESAGELGVMMKQAVLTIMQTLVMSMKEDSQRYHNVMLPLINEATQKDTELYLYLVEEALDLWTNILMQCPPPLSLELLTLAETAITELSEQNEHAFAYMSIVGSYITLAPGAVLEDRLRRPIITALAATMSSRNRDHVGVATKYIEVFIRLSHDLGGMPGLHLVVRDMMETGFLTRIFEGIHDAYEAHQTTGPKKKHSLVGPLSLTDYFAILSRIAILDPSAFVEVLASLGPIEAVWNWLSAEWFASFDSLCDLNRQKLNLLALTRLLELPPPLQHLVLSKLQDFFSMWTGALVQILNDDDDPGNDMLVNQPVETSEWDTPKDVRDRAVWASDPVKTVQSLLFVKERLNSLVQSVGGERAFQENWAVNVDKEILTGFQALGQRRSAEERHKPWAEIAEIKP</sequence>
<feature type="non-terminal residue" evidence="6">
    <location>
        <position position="1"/>
    </location>
</feature>
<dbReference type="InterPro" id="IPR016024">
    <property type="entry name" value="ARM-type_fold"/>
</dbReference>
<evidence type="ECO:0000256" key="1">
    <source>
        <dbReference type="ARBA" id="ARBA00004123"/>
    </source>
</evidence>
<dbReference type="Gene3D" id="1.25.10.10">
    <property type="entry name" value="Leucine-rich Repeat Variant"/>
    <property type="match status" value="1"/>
</dbReference>
<evidence type="ECO:0000256" key="2">
    <source>
        <dbReference type="ARBA" id="ARBA00007991"/>
    </source>
</evidence>
<comment type="caution">
    <text evidence="6">The sequence shown here is derived from an EMBL/GenBank/DDBJ whole genome shotgun (WGS) entry which is preliminary data.</text>
</comment>
<dbReference type="InterPro" id="IPR011989">
    <property type="entry name" value="ARM-like"/>
</dbReference>
<dbReference type="GO" id="GO:0006606">
    <property type="term" value="P:protein import into nucleus"/>
    <property type="evidence" value="ECO:0007669"/>
    <property type="project" value="TreeGrafter"/>
</dbReference>
<evidence type="ECO:0000313" key="6">
    <source>
        <dbReference type="EMBL" id="CAJ2500298.1"/>
    </source>
</evidence>
<accession>A0AAI8YD79</accession>
<organism evidence="6 7">
    <name type="scientific">Anthostomella pinea</name>
    <dbReference type="NCBI Taxonomy" id="933095"/>
    <lineage>
        <taxon>Eukaryota</taxon>
        <taxon>Fungi</taxon>
        <taxon>Dikarya</taxon>
        <taxon>Ascomycota</taxon>
        <taxon>Pezizomycotina</taxon>
        <taxon>Sordariomycetes</taxon>
        <taxon>Xylariomycetidae</taxon>
        <taxon>Xylariales</taxon>
        <taxon>Xylariaceae</taxon>
        <taxon>Anthostomella</taxon>
    </lineage>
</organism>
<comment type="similarity">
    <text evidence="2">Belongs to the importin beta family.</text>
</comment>
<reference evidence="6" key="1">
    <citation type="submission" date="2023-10" db="EMBL/GenBank/DDBJ databases">
        <authorList>
            <person name="Hackl T."/>
        </authorList>
    </citation>
    <scope>NUCLEOTIDE SEQUENCE</scope>
</reference>
<dbReference type="GO" id="GO:0005829">
    <property type="term" value="C:cytosol"/>
    <property type="evidence" value="ECO:0007669"/>
    <property type="project" value="TreeGrafter"/>
</dbReference>
<evidence type="ECO:0000259" key="5">
    <source>
        <dbReference type="PROSITE" id="PS50166"/>
    </source>
</evidence>
<name>A0AAI8YD79_9PEZI</name>
<keyword evidence="4" id="KW-0539">Nucleus</keyword>
<evidence type="ECO:0000313" key="7">
    <source>
        <dbReference type="Proteomes" id="UP001295740"/>
    </source>
</evidence>
<dbReference type="Pfam" id="PF25758">
    <property type="entry name" value="TPR_IPO11"/>
    <property type="match status" value="1"/>
</dbReference>
<protein>
    <submittedName>
        <fullName evidence="6">Uu.00g031510.m01.CDS01</fullName>
    </submittedName>
</protein>
<dbReference type="InterPro" id="IPR001494">
    <property type="entry name" value="Importin-beta_N"/>
</dbReference>
<evidence type="ECO:0000256" key="4">
    <source>
        <dbReference type="ARBA" id="ARBA00023242"/>
    </source>
</evidence>
<dbReference type="SUPFAM" id="SSF48371">
    <property type="entry name" value="ARM repeat"/>
    <property type="match status" value="1"/>
</dbReference>
<dbReference type="GO" id="GO:0031267">
    <property type="term" value="F:small GTPase binding"/>
    <property type="evidence" value="ECO:0007669"/>
    <property type="project" value="InterPro"/>
</dbReference>
<keyword evidence="7" id="KW-1185">Reference proteome</keyword>
<dbReference type="GO" id="GO:0005635">
    <property type="term" value="C:nuclear envelope"/>
    <property type="evidence" value="ECO:0007669"/>
    <property type="project" value="TreeGrafter"/>
</dbReference>
<dbReference type="EMBL" id="CAUWAG010000003">
    <property type="protein sequence ID" value="CAJ2500298.1"/>
    <property type="molecule type" value="Genomic_DNA"/>
</dbReference>
<dbReference type="Pfam" id="PF03810">
    <property type="entry name" value="IBN_N"/>
    <property type="match status" value="1"/>
</dbReference>